<evidence type="ECO:0000256" key="7">
    <source>
        <dbReference type="SAM" id="MobiDB-lite"/>
    </source>
</evidence>
<feature type="region of interest" description="Disordered" evidence="7">
    <location>
        <begin position="1"/>
        <end position="20"/>
    </location>
</feature>
<dbReference type="PANTHER" id="PTHR47366">
    <property type="entry name" value="TWO-ON-TWO HEMOGLOBIN-3"/>
    <property type="match status" value="1"/>
</dbReference>
<feature type="binding site" description="distal binding residue" evidence="6">
    <location>
        <position position="159"/>
    </location>
    <ligand>
        <name>heme</name>
        <dbReference type="ChEBI" id="CHEBI:30413"/>
    </ligand>
    <ligandPart>
        <name>Fe</name>
        <dbReference type="ChEBI" id="CHEBI:18248"/>
    </ligandPart>
</feature>
<dbReference type="InterPro" id="IPR009050">
    <property type="entry name" value="Globin-like_sf"/>
</dbReference>
<comment type="similarity">
    <text evidence="5">Belongs to the truncated hemoglobin family. Group II subfamily.</text>
</comment>
<keyword evidence="4" id="KW-0408">Iron</keyword>
<comment type="caution">
    <text evidence="8">The sequence shown here is derived from an EMBL/GenBank/DDBJ whole genome shotgun (WGS) entry which is preliminary data.</text>
</comment>
<organism evidence="8 10">
    <name type="scientific">Glutamicibacter arilaitensis</name>
    <dbReference type="NCBI Taxonomy" id="256701"/>
    <lineage>
        <taxon>Bacteria</taxon>
        <taxon>Bacillati</taxon>
        <taxon>Actinomycetota</taxon>
        <taxon>Actinomycetes</taxon>
        <taxon>Micrococcales</taxon>
        <taxon>Micrococcaceae</taxon>
        <taxon>Glutamicibacter</taxon>
    </lineage>
</organism>
<protein>
    <submittedName>
        <fullName evidence="8">Globin</fullName>
    </submittedName>
</protein>
<proteinExistence type="inferred from homology"/>
<evidence type="ECO:0000313" key="8">
    <source>
        <dbReference type="EMBL" id="PMQ20750.1"/>
    </source>
</evidence>
<dbReference type="EMBL" id="PNQX01000001">
    <property type="protein sequence ID" value="PMQ20750.1"/>
    <property type="molecule type" value="Genomic_DNA"/>
</dbReference>
<dbReference type="Proteomes" id="UP000235739">
    <property type="component" value="Unassembled WGS sequence"/>
</dbReference>
<keyword evidence="1" id="KW-0813">Transport</keyword>
<dbReference type="GO" id="GO:0005344">
    <property type="term" value="F:oxygen carrier activity"/>
    <property type="evidence" value="ECO:0007669"/>
    <property type="project" value="InterPro"/>
</dbReference>
<dbReference type="InterPro" id="IPR001486">
    <property type="entry name" value="Hemoglobin_trunc"/>
</dbReference>
<evidence type="ECO:0000256" key="2">
    <source>
        <dbReference type="ARBA" id="ARBA00022617"/>
    </source>
</evidence>
<dbReference type="InterPro" id="IPR044203">
    <property type="entry name" value="GlbO/GLB3-like"/>
</dbReference>
<reference evidence="8 10" key="1">
    <citation type="journal article" date="2017" name="Elife">
        <title>Extensive horizontal gene transfer in cheese-associated bacteria.</title>
        <authorList>
            <person name="Bonham K.S."/>
            <person name="Wolfe B.E."/>
            <person name="Dutton R.J."/>
        </authorList>
    </citation>
    <scope>NUCLEOTIDE SEQUENCE [LARGE SCALE GENOMIC DNA]</scope>
    <source>
        <strain evidence="8 10">JB182</strain>
    </source>
</reference>
<dbReference type="GO" id="GO:0019825">
    <property type="term" value="F:oxygen binding"/>
    <property type="evidence" value="ECO:0007669"/>
    <property type="project" value="InterPro"/>
</dbReference>
<evidence type="ECO:0000256" key="1">
    <source>
        <dbReference type="ARBA" id="ARBA00022448"/>
    </source>
</evidence>
<dbReference type="EMBL" id="SPDS01000001">
    <property type="protein sequence ID" value="TFH56987.1"/>
    <property type="molecule type" value="Genomic_DNA"/>
</dbReference>
<dbReference type="RefSeq" id="WP_013349204.1">
    <property type="nucleotide sequence ID" value="NZ_JABUYH010000001.1"/>
</dbReference>
<dbReference type="InterPro" id="IPR012292">
    <property type="entry name" value="Globin/Proto"/>
</dbReference>
<dbReference type="Gene3D" id="1.10.490.10">
    <property type="entry name" value="Globins"/>
    <property type="match status" value="1"/>
</dbReference>
<evidence type="ECO:0000256" key="4">
    <source>
        <dbReference type="ARBA" id="ARBA00023004"/>
    </source>
</evidence>
<sequence length="172" mass="19843">MTESQPTAHDPKKDPFSNPLVLGRSSQEFLDAAEAPIDAADYPGTFYAEVGGRKIFAQLTKNFYASVAEDEDFRRMYPEQELHAAQVRLQLFLEQYWGGPTTFSEHRGHPRLRMRHANYPVNSHYRDVWLGHMNKAIEQLELPMLQAETLRDYFERAAHSLQNTPDGHQNLL</sequence>
<gene>
    <name evidence="8" type="ORF">CIK84_03920</name>
    <name evidence="9" type="ORF">EXY26_08265</name>
</gene>
<accession>A0A2N7S3N8</accession>
<dbReference type="GO" id="GO:0046872">
    <property type="term" value="F:metal ion binding"/>
    <property type="evidence" value="ECO:0007669"/>
    <property type="project" value="UniProtKB-KW"/>
</dbReference>
<dbReference type="AlphaFoldDB" id="A0A2N7S3N8"/>
<dbReference type="Proteomes" id="UP000297638">
    <property type="component" value="Unassembled WGS sequence"/>
</dbReference>
<dbReference type="PANTHER" id="PTHR47366:SF1">
    <property type="entry name" value="TWO-ON-TWO HEMOGLOBIN-3"/>
    <property type="match status" value="1"/>
</dbReference>
<evidence type="ECO:0000256" key="3">
    <source>
        <dbReference type="ARBA" id="ARBA00022723"/>
    </source>
</evidence>
<evidence type="ECO:0000313" key="10">
    <source>
        <dbReference type="Proteomes" id="UP000235739"/>
    </source>
</evidence>
<evidence type="ECO:0000313" key="11">
    <source>
        <dbReference type="Proteomes" id="UP000297638"/>
    </source>
</evidence>
<keyword evidence="2 6" id="KW-0349">Heme</keyword>
<keyword evidence="3" id="KW-0479">Metal-binding</keyword>
<dbReference type="CDD" id="cd14771">
    <property type="entry name" value="TrHb2_Mt-trHbO-like_O"/>
    <property type="match status" value="1"/>
</dbReference>
<dbReference type="SUPFAM" id="SSF46458">
    <property type="entry name" value="Globin-like"/>
    <property type="match status" value="1"/>
</dbReference>
<evidence type="ECO:0000256" key="6">
    <source>
        <dbReference type="PIRSR" id="PIRSR601486-1"/>
    </source>
</evidence>
<dbReference type="OMA" id="QYWGGPT"/>
<evidence type="ECO:0000313" key="9">
    <source>
        <dbReference type="EMBL" id="TFH56987.1"/>
    </source>
</evidence>
<name>A0A2N7S3N8_9MICC</name>
<dbReference type="GeneID" id="303185450"/>
<evidence type="ECO:0000256" key="5">
    <source>
        <dbReference type="ARBA" id="ARBA00034496"/>
    </source>
</evidence>
<dbReference type="Pfam" id="PF01152">
    <property type="entry name" value="Bac_globin"/>
    <property type="match status" value="1"/>
</dbReference>
<dbReference type="GO" id="GO:0020037">
    <property type="term" value="F:heme binding"/>
    <property type="evidence" value="ECO:0007669"/>
    <property type="project" value="InterPro"/>
</dbReference>
<reference evidence="9 11" key="2">
    <citation type="submission" date="2019-03" db="EMBL/GenBank/DDBJ databases">
        <title>Glutamicibacter sp. LJH19 genome.</title>
        <authorList>
            <person name="Sinai Borker S."/>
            <person name="Kumar R."/>
        </authorList>
    </citation>
    <scope>NUCLEOTIDE SEQUENCE [LARGE SCALE GENOMIC DNA]</scope>
    <source>
        <strain evidence="9 11">LJH19</strain>
    </source>
</reference>